<keyword evidence="3" id="KW-0804">Transcription</keyword>
<organism evidence="6 7">
    <name type="scientific">Tuber magnatum</name>
    <name type="common">white Piedmont truffle</name>
    <dbReference type="NCBI Taxonomy" id="42249"/>
    <lineage>
        <taxon>Eukaryota</taxon>
        <taxon>Fungi</taxon>
        <taxon>Dikarya</taxon>
        <taxon>Ascomycota</taxon>
        <taxon>Pezizomycotina</taxon>
        <taxon>Pezizomycetes</taxon>
        <taxon>Pezizales</taxon>
        <taxon>Tuberaceae</taxon>
        <taxon>Tuber</taxon>
    </lineage>
</organism>
<gene>
    <name evidence="6" type="ORF">C7212DRAFT_359194</name>
</gene>
<evidence type="ECO:0000256" key="1">
    <source>
        <dbReference type="ARBA" id="ARBA00007682"/>
    </source>
</evidence>
<reference evidence="6 7" key="1">
    <citation type="submission" date="2018-03" db="EMBL/GenBank/DDBJ databases">
        <title>Genomes of Pezizomycetes fungi and the evolution of truffles.</title>
        <authorList>
            <person name="Murat C."/>
            <person name="Payen T."/>
            <person name="Noel B."/>
            <person name="Kuo A."/>
            <person name="Martin F.M."/>
        </authorList>
    </citation>
    <scope>NUCLEOTIDE SEQUENCE [LARGE SCALE GENOMIC DNA]</scope>
    <source>
        <strain evidence="6">091103-1</strain>
    </source>
</reference>
<evidence type="ECO:0000256" key="3">
    <source>
        <dbReference type="ARBA" id="ARBA00023163"/>
    </source>
</evidence>
<evidence type="ECO:0000256" key="2">
    <source>
        <dbReference type="ARBA" id="ARBA00023015"/>
    </source>
</evidence>
<dbReference type="OrthoDB" id="25391at2759"/>
<feature type="region of interest" description="Disordered" evidence="4">
    <location>
        <begin position="1"/>
        <end position="105"/>
    </location>
</feature>
<proteinExistence type="inferred from homology"/>
<evidence type="ECO:0000256" key="4">
    <source>
        <dbReference type="SAM" id="MobiDB-lite"/>
    </source>
</evidence>
<evidence type="ECO:0000313" key="6">
    <source>
        <dbReference type="EMBL" id="PWW73994.1"/>
    </source>
</evidence>
<feature type="region of interest" description="Disordered" evidence="4">
    <location>
        <begin position="232"/>
        <end position="266"/>
    </location>
</feature>
<comment type="caution">
    <text evidence="6">The sequence shown here is derived from an EMBL/GenBank/DDBJ whole genome shotgun (WGS) entry which is preliminary data.</text>
</comment>
<keyword evidence="2" id="KW-0805">Transcription regulation</keyword>
<keyword evidence="7" id="KW-1185">Reference proteome</keyword>
<dbReference type="GO" id="GO:0006355">
    <property type="term" value="P:regulation of DNA-templated transcription"/>
    <property type="evidence" value="ECO:0007669"/>
    <property type="project" value="InterPro"/>
</dbReference>
<dbReference type="EMBL" id="PYWC01000069">
    <property type="protein sequence ID" value="PWW73994.1"/>
    <property type="molecule type" value="Genomic_DNA"/>
</dbReference>
<accession>A0A317SHM6</accession>
<sequence length="463" mass="49153">MNRQGPGPQMRLAGFPQASSAASRTVGGMPNGKLGGSGWQGGPSGVPNPPGSRPGSGLTFSQSGLSSPLDMNDFPALGGQPQNPNVQPWNRLNTQSPSVQNRPPQPEDIFGNMDGYRMGGAGGIGGVGGVGTQAQARQAMQPNSLDDFPALPRTQGSGDGIEDRGFISLTGLGGAAQFGVRQGSLSAGRSGLVMGSGSQSSRLLDSVIQQAGNVQISDLEKKNLMKANLTSMAQHSSPAPGMQNPVGHSLGAQQQQAQQSKLPSSLGSVDFGGNQSNSMQTTGMGETDRFGLGGLLSLIRGESGDYSMLALGQDLTQLGLDLNQPEAPLYPSFASPWAEVDSKPVEPEYQLPPCYTVQNVQPLGAKVSSFSDETLFYIFYTMPRDIMQEVVAAELSSRNWRYHTALKLWLTKDNASDIRQISENAEKGVYVFFDPNAWERVRKEYVLDYTFLDHRAAPGIING</sequence>
<dbReference type="InterPro" id="IPR040168">
    <property type="entry name" value="Not2/3/5"/>
</dbReference>
<name>A0A317SHM6_9PEZI</name>
<feature type="domain" description="NOT2/NOT3/NOT5 C-terminal" evidence="5">
    <location>
        <begin position="331"/>
        <end position="452"/>
    </location>
</feature>
<dbReference type="InterPro" id="IPR007282">
    <property type="entry name" value="NOT2/3/5_C"/>
</dbReference>
<dbReference type="GO" id="GO:0030015">
    <property type="term" value="C:CCR4-NOT core complex"/>
    <property type="evidence" value="ECO:0007669"/>
    <property type="project" value="InterPro"/>
</dbReference>
<dbReference type="GO" id="GO:0000289">
    <property type="term" value="P:nuclear-transcribed mRNA poly(A) tail shortening"/>
    <property type="evidence" value="ECO:0007669"/>
    <property type="project" value="UniProtKB-ARBA"/>
</dbReference>
<protein>
    <recommendedName>
        <fullName evidence="5">NOT2/NOT3/NOT5 C-terminal domain-containing protein</fullName>
    </recommendedName>
</protein>
<evidence type="ECO:0000259" key="5">
    <source>
        <dbReference type="Pfam" id="PF04153"/>
    </source>
</evidence>
<evidence type="ECO:0000313" key="7">
    <source>
        <dbReference type="Proteomes" id="UP000246991"/>
    </source>
</evidence>
<dbReference type="Gene3D" id="2.30.30.1020">
    <property type="entry name" value="CCR4-NOT complex subunit 2/3/5, C-terminal domain"/>
    <property type="match status" value="1"/>
</dbReference>
<dbReference type="AlphaFoldDB" id="A0A317SHM6"/>
<feature type="compositionally biased region" description="Polar residues" evidence="4">
    <location>
        <begin position="80"/>
        <end position="102"/>
    </location>
</feature>
<dbReference type="Proteomes" id="UP000246991">
    <property type="component" value="Unassembled WGS sequence"/>
</dbReference>
<comment type="similarity">
    <text evidence="1">Belongs to the CNOT2/3/5 family.</text>
</comment>
<dbReference type="Pfam" id="PF04153">
    <property type="entry name" value="NOT2_3_5_C"/>
    <property type="match status" value="1"/>
</dbReference>
<dbReference type="STRING" id="42249.A0A317SHM6"/>
<dbReference type="PANTHER" id="PTHR23326">
    <property type="entry name" value="CCR4 NOT-RELATED"/>
    <property type="match status" value="1"/>
</dbReference>
<dbReference type="InterPro" id="IPR038635">
    <property type="entry name" value="CCR4-NOT_su2/3/5_C_sf"/>
</dbReference>
<feature type="compositionally biased region" description="Gly residues" evidence="4">
    <location>
        <begin position="29"/>
        <end position="44"/>
    </location>
</feature>